<reference evidence="1" key="1">
    <citation type="submission" date="2018-05" db="EMBL/GenBank/DDBJ databases">
        <authorList>
            <person name="Lanie J.A."/>
            <person name="Ng W.-L."/>
            <person name="Kazmierczak K.M."/>
            <person name="Andrzejewski T.M."/>
            <person name="Davidsen T.M."/>
            <person name="Wayne K.J."/>
            <person name="Tettelin H."/>
            <person name="Glass J.I."/>
            <person name="Rusch D."/>
            <person name="Podicherti R."/>
            <person name="Tsui H.-C.T."/>
            <person name="Winkler M.E."/>
        </authorList>
    </citation>
    <scope>NUCLEOTIDE SEQUENCE</scope>
</reference>
<organism evidence="1">
    <name type="scientific">marine metagenome</name>
    <dbReference type="NCBI Taxonomy" id="408172"/>
    <lineage>
        <taxon>unclassified sequences</taxon>
        <taxon>metagenomes</taxon>
        <taxon>ecological metagenomes</taxon>
    </lineage>
</organism>
<protein>
    <submittedName>
        <fullName evidence="1">Uncharacterized protein</fullName>
    </submittedName>
</protein>
<sequence length="70" mass="8483">PDEIKAAVLEMEHRLTGAWDEKDEDNQLQKLFWQKFKAWSQFNKYQEWNHPEARLSAKFLRDNSDWFLAG</sequence>
<feature type="non-terminal residue" evidence="1">
    <location>
        <position position="1"/>
    </location>
</feature>
<proteinExistence type="predicted"/>
<dbReference type="EMBL" id="UINC01135988">
    <property type="protein sequence ID" value="SVD20474.1"/>
    <property type="molecule type" value="Genomic_DNA"/>
</dbReference>
<accession>A0A382TED6</accession>
<gene>
    <name evidence="1" type="ORF">METZ01_LOCUS373328</name>
</gene>
<name>A0A382TED6_9ZZZZ</name>
<evidence type="ECO:0000313" key="1">
    <source>
        <dbReference type="EMBL" id="SVD20474.1"/>
    </source>
</evidence>
<dbReference type="AlphaFoldDB" id="A0A382TED6"/>